<dbReference type="Proteomes" id="UP000070284">
    <property type="component" value="Unassembled WGS sequence"/>
</dbReference>
<protein>
    <submittedName>
        <fullName evidence="3">Uncharacterized protein</fullName>
    </submittedName>
</protein>
<dbReference type="Gene3D" id="1.20.120.20">
    <property type="entry name" value="Apolipoprotein"/>
    <property type="match status" value="1"/>
</dbReference>
<keyword evidence="2" id="KW-0812">Transmembrane</keyword>
<keyword evidence="2" id="KW-1133">Transmembrane helix</keyword>
<gene>
    <name evidence="3" type="ORF">AKJ65_02845</name>
</gene>
<feature type="transmembrane region" description="Helical" evidence="2">
    <location>
        <begin position="74"/>
        <end position="93"/>
    </location>
</feature>
<proteinExistence type="predicted"/>
<sequence>MDPIWLIPTAICVPVFIWKAVDLIRYVNRKDHLFRMGIYICSAFILYWVLYWLGLGISRRLASAAWISDHVISIHSIIIGSLLSGYTFLVYMARREVKRVGTPTLEKLRKLIERVNATAKQANARSNQVAEEVQTKYGKVERDLQKKYEELENRVKRKYEEVKSDAQEKYEETNKRIDALDGVVDDHEETMKKYVEKMEKIGNQIEEQANAVSDLKGEVESLRGKKSEEEGLKWQDELARRVRTFGYEAEVNPKEGADLVVKEPASGFELAVVSAKAYNLRSRRGLTGEIEPEVQRAEKDGLPLVVAVKNKLNDQEIYHFCEPEYLDEFTCSAPGRLTGEKITQEQKVETQKGREAFRNLLVDRTP</sequence>
<name>A0A133ULL1_9EURY</name>
<comment type="caution">
    <text evidence="3">The sequence shown here is derived from an EMBL/GenBank/DDBJ whole genome shotgun (WGS) entry which is preliminary data.</text>
</comment>
<keyword evidence="4" id="KW-1185">Reference proteome</keyword>
<dbReference type="EMBL" id="LHXO01000029">
    <property type="protein sequence ID" value="KXA94996.1"/>
    <property type="molecule type" value="Genomic_DNA"/>
</dbReference>
<evidence type="ECO:0000313" key="4">
    <source>
        <dbReference type="Proteomes" id="UP000070284"/>
    </source>
</evidence>
<feature type="transmembrane region" description="Helical" evidence="2">
    <location>
        <begin position="6"/>
        <end position="24"/>
    </location>
</feature>
<accession>A0A133ULL1</accession>
<organism evidence="3 4">
    <name type="scientific">candidate division MSBL1 archaeon SCGC-AAA259E19</name>
    <dbReference type="NCBI Taxonomy" id="1698264"/>
    <lineage>
        <taxon>Archaea</taxon>
        <taxon>Methanobacteriati</taxon>
        <taxon>Methanobacteriota</taxon>
        <taxon>candidate division MSBL1</taxon>
    </lineage>
</organism>
<dbReference type="AlphaFoldDB" id="A0A133ULL1"/>
<reference evidence="3 4" key="1">
    <citation type="journal article" date="2016" name="Sci. Rep.">
        <title>Metabolic traits of an uncultured archaeal lineage -MSBL1- from brine pools of the Red Sea.</title>
        <authorList>
            <person name="Mwirichia R."/>
            <person name="Alam I."/>
            <person name="Rashid M."/>
            <person name="Vinu M."/>
            <person name="Ba-Alawi W."/>
            <person name="Anthony Kamau A."/>
            <person name="Kamanda Ngugi D."/>
            <person name="Goker M."/>
            <person name="Klenk H.P."/>
            <person name="Bajic V."/>
            <person name="Stingl U."/>
        </authorList>
    </citation>
    <scope>NUCLEOTIDE SEQUENCE [LARGE SCALE GENOMIC DNA]</scope>
    <source>
        <strain evidence="3">SCGC-AAA259E19</strain>
    </source>
</reference>
<evidence type="ECO:0000313" key="3">
    <source>
        <dbReference type="EMBL" id="KXA94996.1"/>
    </source>
</evidence>
<evidence type="ECO:0000256" key="2">
    <source>
        <dbReference type="SAM" id="Phobius"/>
    </source>
</evidence>
<keyword evidence="1" id="KW-0175">Coiled coil</keyword>
<feature type="transmembrane region" description="Helical" evidence="2">
    <location>
        <begin position="36"/>
        <end position="54"/>
    </location>
</feature>
<keyword evidence="2" id="KW-0472">Membrane</keyword>
<evidence type="ECO:0000256" key="1">
    <source>
        <dbReference type="SAM" id="Coils"/>
    </source>
</evidence>
<feature type="coiled-coil region" evidence="1">
    <location>
        <begin position="105"/>
        <end position="225"/>
    </location>
</feature>